<dbReference type="Gene3D" id="3.30.420.10">
    <property type="entry name" value="Ribonuclease H-like superfamily/Ribonuclease H"/>
    <property type="match status" value="1"/>
</dbReference>
<feature type="compositionally biased region" description="Low complexity" evidence="1">
    <location>
        <begin position="604"/>
        <end position="620"/>
    </location>
</feature>
<dbReference type="SUPFAM" id="SSF56672">
    <property type="entry name" value="DNA/RNA polymerases"/>
    <property type="match status" value="1"/>
</dbReference>
<dbReference type="OrthoDB" id="441940at2759"/>
<evidence type="ECO:0008006" key="4">
    <source>
        <dbReference type="Google" id="ProtNLM"/>
    </source>
</evidence>
<feature type="region of interest" description="Disordered" evidence="1">
    <location>
        <begin position="1921"/>
        <end position="1972"/>
    </location>
</feature>
<feature type="compositionally biased region" description="Basic and acidic residues" evidence="1">
    <location>
        <begin position="95"/>
        <end position="105"/>
    </location>
</feature>
<feature type="region of interest" description="Disordered" evidence="1">
    <location>
        <begin position="1"/>
        <end position="121"/>
    </location>
</feature>
<reference evidence="2 3" key="1">
    <citation type="submission" date="2020-04" db="EMBL/GenBank/DDBJ databases">
        <title>Perkinsus chesapeaki whole genome sequence.</title>
        <authorList>
            <person name="Bogema D.R."/>
        </authorList>
    </citation>
    <scope>NUCLEOTIDE SEQUENCE [LARGE SCALE GENOMIC DNA]</scope>
    <source>
        <strain evidence="2">ATCC PRA-425</strain>
    </source>
</reference>
<gene>
    <name evidence="2" type="ORF">FOL47_010294</name>
</gene>
<dbReference type="InterPro" id="IPR012337">
    <property type="entry name" value="RNaseH-like_sf"/>
</dbReference>
<sequence>MELRSGSKLPITPKTNSRTGSRLSRVAFSLSPSSRIPSHSTGIDDPLRVPLQVYSGQTDDNKANSDTLDGTQSIACEPPHLGTQDGQPEHPPGVHPRDSSKEKDPTSSQGPKRLVKGPCTIVKSRLKTPVARLRGACLPDRRGSARGAPNSSSRSAHMQSTQPTSNGELSLGTVPQGPHLAASVPAASPCFGNTASTSPTTQPLASTSTTTPAQEQQCHRNATTSPCSNEHRGVVSQGGYLEQDDVYKSTAEHVETISSRPVQAAAERSMYKNIVPCSNVVIACQPEFPPCQYGYSISHLYNKSEIKADEGKPRQDLERVPLYPCGPLARPGCSEPFKHEPGHCEDPLGRSDPSIMAGHDSSTGISFGGIGGSNGGGLGGSMTGGTNVGPIQDNLGMFQPGRPWGDPAYDYSYGINLPIWGSNEIYPSSTSEVVRNLGRAPAATYQSPPCAQPCPVTIESNSQRLPREGNAVFGGTSTSHAGSQHLAGPPHHGRLYASINPAFPNNMAMGNTQANDTAKPTGSNNRAQYYHIDTCRLQPHQAQQCYHQDDGNSAVYHPRERAHYPSSDDGQETNRSSPSSRYHADRRHRRAPHYSSTSNRRRSSSSSRRSSSTEGSFNSRGRYREPTRGSTTRLHSRHRVYDTEEFYVPAKRSIAGYHSKCPGCHRKPCAARIPDKDFDSASNNATRRPSKSIFAGDDDDRNYREANLFSLRGGYPQNHLHGTLLLLRSSKYFVAGDLSKAFCRMQSNRSDIPYVGYTCLGPFTVLWVRVGFGTKAAPNMLDSTVDDVTDEIYGLTQLVSTAEEDVNYLDMAELDSTHVKDCLLLPSDEAYDYLREGPSVPRRVKLLKFVDDIYALGSSVEEAQRNYSFASHVLKGHDLPAEDLKKFENWLSQVAEGVEKRGHLLGYDYLPSSDGLYPTMSAERPQGDLSMTKRSASSVLASLYDPLGILIEHDILARSIWRNICLEAKDWEQTVSRPLQQQVTKWAIESIHICQAVSTRRYLPYDSELILSTDASKDAWGADLRLKSRPDTRLSAKGALYSSANLPWSIPRKELDALHRGLVWVKALSPFLPVPTIYGKNQAPLNKLCPDIPTYPLVVAIDSELTVYRLKRPSNDERLQSPEKRRLQAIRDLCVQLHATVRHIPSGCNPADSISRYSMGKAFNGAKLVEAIDSDTVIYDPFEPLETSQDLDVEETLCCSIASSIDDAGWALTTPLTNAGCCSLSAPTYDNDICTIANAGCGASLAPDSTIISSTICGSGNLTCMTTSTPSTSSTVVDAGRGQGEQPELGKGYPHKNSQATTHGTSYPSLSEKSTPYPCQGRCHLINCDGLDVPDIDKTDLVAELKVELKSLARHIDTSRGIEADLTQLADNIDFNADLVVCLKRCQSEDEDLLKFRDYLLGRVPKSSVGLRSTVFDRFEGHCYLDPNGIIRQRPWYEGPAREDDVDGTIYLGTSRYAKLVASILCAIYHYVLSHPGQRKLRLFLQRRYSGRGLTKIIAKTTSSCTLCLKARASKAIRYANNAVQDMVVTQLWQLIGIDILGPYGRASTRDRGGANRGEHVYQLDPAKDYYALVCQDGVSGFIASRPLRDCKGSTIAAALHSVFCEHGPPSVALCDKAHGSLLSKSVLSIMAKHRCRLYCLPGYSPHESFWERSHRDLAETVRTISGSADDPADHLFNLMLAIRIYNCSPKHWTYMSPSYLHYSYGGRLPGDAPPSTIRFDKLDSRYINAEYLPFARGLLPVLADYQERMRSSVEEYVEAWRQKQADLRERYIKETPQCDCLRAFDLVYLLNAPDVDIGNHLSTKWRGPYTVVSMAGSSMARLVYGVVLPTDYGGILEVSDDKKSISNWPLPDKLLQAATRNLIPAKSLQSLIYDHYRRGIRVYQDIHGDFATMDASMDGSDQSKIQLERARQLCSQRSVGTSIDGPMLRPSSLTAEEDLGCPSSSSSSSTVPPVPEVQRCSTSTGSQSRSTTATFGSRLCVYPQDGWLVASTSRVYSGLGVVSARSSTSNATVYCGPETKLVNINPVDLGRLGDLSISPDVESVIVEQRELIYIAPSTRSLTRSLLTRTSNLLERLHQL</sequence>
<dbReference type="Pfam" id="PF05380">
    <property type="entry name" value="Peptidase_A17"/>
    <property type="match status" value="1"/>
</dbReference>
<dbReference type="InterPro" id="IPR043502">
    <property type="entry name" value="DNA/RNA_pol_sf"/>
</dbReference>
<feature type="region of interest" description="Disordered" evidence="1">
    <location>
        <begin position="560"/>
        <end position="636"/>
    </location>
</feature>
<dbReference type="InterPro" id="IPR008042">
    <property type="entry name" value="Retrotrans_Pao"/>
</dbReference>
<dbReference type="InterPro" id="IPR036397">
    <property type="entry name" value="RNaseH_sf"/>
</dbReference>
<name>A0A7J6L458_PERCH</name>
<evidence type="ECO:0000313" key="2">
    <source>
        <dbReference type="EMBL" id="KAF4653769.1"/>
    </source>
</evidence>
<feature type="compositionally biased region" description="Polar residues" evidence="1">
    <location>
        <begin position="13"/>
        <end position="22"/>
    </location>
</feature>
<evidence type="ECO:0000313" key="3">
    <source>
        <dbReference type="Proteomes" id="UP000591131"/>
    </source>
</evidence>
<feature type="compositionally biased region" description="Polar residues" evidence="1">
    <location>
        <begin position="54"/>
        <end position="74"/>
    </location>
</feature>
<evidence type="ECO:0000256" key="1">
    <source>
        <dbReference type="SAM" id="MobiDB-lite"/>
    </source>
</evidence>
<feature type="compositionally biased region" description="Low complexity" evidence="1">
    <location>
        <begin position="29"/>
        <end position="40"/>
    </location>
</feature>
<comment type="caution">
    <text evidence="2">The sequence shown here is derived from an EMBL/GenBank/DDBJ whole genome shotgun (WGS) entry which is preliminary data.</text>
</comment>
<feature type="compositionally biased region" description="Polar residues" evidence="1">
    <location>
        <begin position="1296"/>
        <end position="1313"/>
    </location>
</feature>
<dbReference type="EMBL" id="JAAPAO010000789">
    <property type="protein sequence ID" value="KAF4653769.1"/>
    <property type="molecule type" value="Genomic_DNA"/>
</dbReference>
<dbReference type="GO" id="GO:0003676">
    <property type="term" value="F:nucleic acid binding"/>
    <property type="evidence" value="ECO:0007669"/>
    <property type="project" value="InterPro"/>
</dbReference>
<proteinExistence type="predicted"/>
<feature type="region of interest" description="Disordered" evidence="1">
    <location>
        <begin position="1273"/>
        <end position="1313"/>
    </location>
</feature>
<dbReference type="Proteomes" id="UP000591131">
    <property type="component" value="Unassembled WGS sequence"/>
</dbReference>
<feature type="compositionally biased region" description="Low complexity" evidence="1">
    <location>
        <begin position="1962"/>
        <end position="1972"/>
    </location>
</feature>
<feature type="region of interest" description="Disordered" evidence="1">
    <location>
        <begin position="675"/>
        <end position="697"/>
    </location>
</feature>
<dbReference type="SUPFAM" id="SSF53098">
    <property type="entry name" value="Ribonuclease H-like"/>
    <property type="match status" value="1"/>
</dbReference>
<keyword evidence="3" id="KW-1185">Reference proteome</keyword>
<feature type="compositionally biased region" description="Low complexity" evidence="1">
    <location>
        <begin position="194"/>
        <end position="213"/>
    </location>
</feature>
<organism evidence="2 3">
    <name type="scientific">Perkinsus chesapeaki</name>
    <name type="common">Clam parasite</name>
    <name type="synonym">Perkinsus andrewsi</name>
    <dbReference type="NCBI Taxonomy" id="330153"/>
    <lineage>
        <taxon>Eukaryota</taxon>
        <taxon>Sar</taxon>
        <taxon>Alveolata</taxon>
        <taxon>Perkinsozoa</taxon>
        <taxon>Perkinsea</taxon>
        <taxon>Perkinsida</taxon>
        <taxon>Perkinsidae</taxon>
        <taxon>Perkinsus</taxon>
    </lineage>
</organism>
<protein>
    <recommendedName>
        <fullName evidence="4">Integrase catalytic domain-containing protein</fullName>
    </recommendedName>
</protein>
<feature type="compositionally biased region" description="Polar residues" evidence="1">
    <location>
        <begin position="149"/>
        <end position="168"/>
    </location>
</feature>
<accession>A0A7J6L458</accession>
<feature type="region of interest" description="Disordered" evidence="1">
    <location>
        <begin position="133"/>
        <end position="234"/>
    </location>
</feature>
<feature type="compositionally biased region" description="Polar residues" evidence="1">
    <location>
        <begin position="214"/>
        <end position="228"/>
    </location>
</feature>